<dbReference type="OrthoDB" id="9804614at2"/>
<accession>A0A238K1W6</accession>
<dbReference type="RefSeq" id="WP_093995630.1">
    <property type="nucleotide sequence ID" value="NZ_FXYD01000002.1"/>
</dbReference>
<keyword evidence="2" id="KW-1185">Reference proteome</keyword>
<sequence>MTRDDIMAFCASLPQSTHVVQWGNSDVWKVGGKLFAVLGWNDGETAVTFKVTPIAFEVLPETPGIRPAPYLASRGMKWLQDTRSPGLSDTELQNHIAYSYEMAIAALTKKKRAELGL</sequence>
<reference evidence="2" key="1">
    <citation type="submission" date="2017-05" db="EMBL/GenBank/DDBJ databases">
        <authorList>
            <person name="Rodrigo-Torres L."/>
            <person name="Arahal R. D."/>
            <person name="Lucena T."/>
        </authorList>
    </citation>
    <scope>NUCLEOTIDE SEQUENCE [LARGE SCALE GENOMIC DNA]</scope>
    <source>
        <strain evidence="2">CECT 8868</strain>
    </source>
</reference>
<protein>
    <recommendedName>
        <fullName evidence="3">MmcQ/YjbR family DNA-binding protein</fullName>
    </recommendedName>
</protein>
<dbReference type="InterPro" id="IPR058532">
    <property type="entry name" value="YjbR/MT2646/Rv2570-like"/>
</dbReference>
<dbReference type="InterPro" id="IPR007351">
    <property type="entry name" value="YjbR"/>
</dbReference>
<dbReference type="EMBL" id="FXYD01000002">
    <property type="protein sequence ID" value="SMX36908.1"/>
    <property type="molecule type" value="Genomic_DNA"/>
</dbReference>
<proteinExistence type="predicted"/>
<dbReference type="SUPFAM" id="SSF142906">
    <property type="entry name" value="YjbR-like"/>
    <property type="match status" value="1"/>
</dbReference>
<name>A0A238K1W6_9RHOB</name>
<dbReference type="Proteomes" id="UP000203464">
    <property type="component" value="Unassembled WGS sequence"/>
</dbReference>
<dbReference type="PANTHER" id="PTHR35145">
    <property type="entry name" value="CYTOPLASMIC PROTEIN-RELATED"/>
    <property type="match status" value="1"/>
</dbReference>
<evidence type="ECO:0000313" key="1">
    <source>
        <dbReference type="EMBL" id="SMX36908.1"/>
    </source>
</evidence>
<dbReference type="PANTHER" id="PTHR35145:SF1">
    <property type="entry name" value="CYTOPLASMIC PROTEIN"/>
    <property type="match status" value="1"/>
</dbReference>
<dbReference type="AlphaFoldDB" id="A0A238K1W6"/>
<dbReference type="InterPro" id="IPR038056">
    <property type="entry name" value="YjbR-like_sf"/>
</dbReference>
<evidence type="ECO:0008006" key="3">
    <source>
        <dbReference type="Google" id="ProtNLM"/>
    </source>
</evidence>
<dbReference type="Gene3D" id="3.90.1150.30">
    <property type="match status" value="1"/>
</dbReference>
<evidence type="ECO:0000313" key="2">
    <source>
        <dbReference type="Proteomes" id="UP000203464"/>
    </source>
</evidence>
<organism evidence="1 2">
    <name type="scientific">Octadecabacter ascidiaceicola</name>
    <dbReference type="NCBI Taxonomy" id="1655543"/>
    <lineage>
        <taxon>Bacteria</taxon>
        <taxon>Pseudomonadati</taxon>
        <taxon>Pseudomonadota</taxon>
        <taxon>Alphaproteobacteria</taxon>
        <taxon>Rhodobacterales</taxon>
        <taxon>Roseobacteraceae</taxon>
        <taxon>Octadecabacter</taxon>
    </lineage>
</organism>
<gene>
    <name evidence="1" type="ORF">OCA8868_01163</name>
</gene>
<dbReference type="Pfam" id="PF04237">
    <property type="entry name" value="YjbR"/>
    <property type="match status" value="1"/>
</dbReference>